<gene>
    <name evidence="1" type="ORF">GCM10009019_03310</name>
</gene>
<keyword evidence="2" id="KW-1185">Reference proteome</keyword>
<dbReference type="AlphaFoldDB" id="A0AAV3SWZ5"/>
<sequence length="132" mass="15056">MADAVSAGVERPLGRVYDAAYAGVPNWDIGRPQRPFVRLVESGVLDSAMFHVLGDRERDAFVRELDAVFESDGLYCVLGDRRQDDRDVYGVSVPELRERFPAERWEFVHAEEAAFERRWGATPAVFAVLRRR</sequence>
<evidence type="ECO:0000313" key="2">
    <source>
        <dbReference type="Proteomes" id="UP001500194"/>
    </source>
</evidence>
<dbReference type="EMBL" id="BAAADU010000002">
    <property type="protein sequence ID" value="GAA0644661.1"/>
    <property type="molecule type" value="Genomic_DNA"/>
</dbReference>
<proteinExistence type="predicted"/>
<accession>A0AAV3SWZ5</accession>
<reference evidence="1 2" key="1">
    <citation type="journal article" date="2019" name="Int. J. Syst. Evol. Microbiol.">
        <title>The Global Catalogue of Microorganisms (GCM) 10K type strain sequencing project: providing services to taxonomists for standard genome sequencing and annotation.</title>
        <authorList>
            <consortium name="The Broad Institute Genomics Platform"/>
            <consortium name="The Broad Institute Genome Sequencing Center for Infectious Disease"/>
            <person name="Wu L."/>
            <person name="Ma J."/>
        </authorList>
    </citation>
    <scope>NUCLEOTIDE SEQUENCE [LARGE SCALE GENOMIC DNA]</scope>
    <source>
        <strain evidence="1 2">JCM 16327</strain>
    </source>
</reference>
<protein>
    <submittedName>
        <fullName evidence="1">Uncharacterized protein</fullName>
    </submittedName>
</protein>
<evidence type="ECO:0000313" key="1">
    <source>
        <dbReference type="EMBL" id="GAA0644661.1"/>
    </source>
</evidence>
<organism evidence="1 2">
    <name type="scientific">Salarchaeum japonicum</name>
    <dbReference type="NCBI Taxonomy" id="555573"/>
    <lineage>
        <taxon>Archaea</taxon>
        <taxon>Methanobacteriati</taxon>
        <taxon>Methanobacteriota</taxon>
        <taxon>Stenosarchaea group</taxon>
        <taxon>Halobacteria</taxon>
        <taxon>Halobacteriales</taxon>
        <taxon>Halobacteriaceae</taxon>
    </lineage>
</organism>
<name>A0AAV3SWZ5_9EURY</name>
<comment type="caution">
    <text evidence="1">The sequence shown here is derived from an EMBL/GenBank/DDBJ whole genome shotgun (WGS) entry which is preliminary data.</text>
</comment>
<dbReference type="Proteomes" id="UP001500194">
    <property type="component" value="Unassembled WGS sequence"/>
</dbReference>